<evidence type="ECO:0000313" key="2">
    <source>
        <dbReference type="EMBL" id="EMP30791.1"/>
    </source>
</evidence>
<organism evidence="2 3">
    <name type="scientific">Chelonia mydas</name>
    <name type="common">Green sea-turtle</name>
    <name type="synonym">Chelonia agassizi</name>
    <dbReference type="NCBI Taxonomy" id="8469"/>
    <lineage>
        <taxon>Eukaryota</taxon>
        <taxon>Metazoa</taxon>
        <taxon>Chordata</taxon>
        <taxon>Craniata</taxon>
        <taxon>Vertebrata</taxon>
        <taxon>Euteleostomi</taxon>
        <taxon>Archelosauria</taxon>
        <taxon>Testudinata</taxon>
        <taxon>Testudines</taxon>
        <taxon>Cryptodira</taxon>
        <taxon>Durocryptodira</taxon>
        <taxon>Americhelydia</taxon>
        <taxon>Chelonioidea</taxon>
        <taxon>Cheloniidae</taxon>
        <taxon>Chelonia</taxon>
    </lineage>
</organism>
<protein>
    <submittedName>
        <fullName evidence="2">Uncharacterized protein</fullName>
    </submittedName>
</protein>
<evidence type="ECO:0000313" key="3">
    <source>
        <dbReference type="Proteomes" id="UP000031443"/>
    </source>
</evidence>
<evidence type="ECO:0000256" key="1">
    <source>
        <dbReference type="SAM" id="MobiDB-lite"/>
    </source>
</evidence>
<sequence length="170" mass="19061">MGLNGRGHLFYVQVIGFTYEKALWTNEFFISELYPLHMKMRDSLHTGGAATITPPLSVDSDDGVLSAMPEDFADGEDEEEEEDDDDKLEESTQHTVLPDSQDLFLTLTEIPSQPNEAKEGTSAANVSSLPPPFQRLSQIRRRKKCIHEEMFSELMQSSDTELSRMCGGTQ</sequence>
<dbReference type="EMBL" id="KB548351">
    <property type="protein sequence ID" value="EMP30791.1"/>
    <property type="molecule type" value="Genomic_DNA"/>
</dbReference>
<reference evidence="3" key="1">
    <citation type="journal article" date="2013" name="Nat. Genet.">
        <title>The draft genomes of soft-shell turtle and green sea turtle yield insights into the development and evolution of the turtle-specific body plan.</title>
        <authorList>
            <person name="Wang Z."/>
            <person name="Pascual-Anaya J."/>
            <person name="Zadissa A."/>
            <person name="Li W."/>
            <person name="Niimura Y."/>
            <person name="Huang Z."/>
            <person name="Li C."/>
            <person name="White S."/>
            <person name="Xiong Z."/>
            <person name="Fang D."/>
            <person name="Wang B."/>
            <person name="Ming Y."/>
            <person name="Chen Y."/>
            <person name="Zheng Y."/>
            <person name="Kuraku S."/>
            <person name="Pignatelli M."/>
            <person name="Herrero J."/>
            <person name="Beal K."/>
            <person name="Nozawa M."/>
            <person name="Li Q."/>
            <person name="Wang J."/>
            <person name="Zhang H."/>
            <person name="Yu L."/>
            <person name="Shigenobu S."/>
            <person name="Wang J."/>
            <person name="Liu J."/>
            <person name="Flicek P."/>
            <person name="Searle S."/>
            <person name="Wang J."/>
            <person name="Kuratani S."/>
            <person name="Yin Y."/>
            <person name="Aken B."/>
            <person name="Zhang G."/>
            <person name="Irie N."/>
        </authorList>
    </citation>
    <scope>NUCLEOTIDE SEQUENCE [LARGE SCALE GENOMIC DNA]</scope>
</reference>
<feature type="region of interest" description="Disordered" evidence="1">
    <location>
        <begin position="48"/>
        <end position="133"/>
    </location>
</feature>
<proteinExistence type="predicted"/>
<gene>
    <name evidence="2" type="ORF">UY3_12081</name>
</gene>
<feature type="compositionally biased region" description="Acidic residues" evidence="1">
    <location>
        <begin position="71"/>
        <end position="88"/>
    </location>
</feature>
<name>M7AZ04_CHEMY</name>
<dbReference type="Proteomes" id="UP000031443">
    <property type="component" value="Unassembled WGS sequence"/>
</dbReference>
<dbReference type="AlphaFoldDB" id="M7AZ04"/>
<accession>M7AZ04</accession>
<keyword evidence="3" id="KW-1185">Reference proteome</keyword>